<keyword evidence="4 6" id="KW-0472">Membrane</keyword>
<comment type="caution">
    <text evidence="7">The sequence shown here is derived from an EMBL/GenBank/DDBJ whole genome shotgun (WGS) entry which is preliminary data.</text>
</comment>
<evidence type="ECO:0000256" key="5">
    <source>
        <dbReference type="SAM" id="MobiDB-lite"/>
    </source>
</evidence>
<feature type="region of interest" description="Disordered" evidence="5">
    <location>
        <begin position="431"/>
        <end position="601"/>
    </location>
</feature>
<feature type="region of interest" description="Disordered" evidence="5">
    <location>
        <begin position="1077"/>
        <end position="1120"/>
    </location>
</feature>
<proteinExistence type="predicted"/>
<dbReference type="InterPro" id="IPR005178">
    <property type="entry name" value="Ostalpha/TMEM184C"/>
</dbReference>
<feature type="region of interest" description="Disordered" evidence="5">
    <location>
        <begin position="722"/>
        <end position="749"/>
    </location>
</feature>
<accession>A0AAD9HY06</accession>
<evidence type="ECO:0000256" key="2">
    <source>
        <dbReference type="ARBA" id="ARBA00022692"/>
    </source>
</evidence>
<feature type="transmembrane region" description="Helical" evidence="6">
    <location>
        <begin position="149"/>
        <end position="168"/>
    </location>
</feature>
<keyword evidence="8" id="KW-1185">Reference proteome</keyword>
<organism evidence="7 8">
    <name type="scientific">Phyllachora maydis</name>
    <dbReference type="NCBI Taxonomy" id="1825666"/>
    <lineage>
        <taxon>Eukaryota</taxon>
        <taxon>Fungi</taxon>
        <taxon>Dikarya</taxon>
        <taxon>Ascomycota</taxon>
        <taxon>Pezizomycotina</taxon>
        <taxon>Sordariomycetes</taxon>
        <taxon>Sordariomycetidae</taxon>
        <taxon>Phyllachorales</taxon>
        <taxon>Phyllachoraceae</taxon>
        <taxon>Phyllachora</taxon>
    </lineage>
</organism>
<dbReference type="Proteomes" id="UP001217918">
    <property type="component" value="Unassembled WGS sequence"/>
</dbReference>
<feature type="compositionally biased region" description="Basic and acidic residues" evidence="5">
    <location>
        <begin position="568"/>
        <end position="583"/>
    </location>
</feature>
<evidence type="ECO:0000256" key="1">
    <source>
        <dbReference type="ARBA" id="ARBA00004141"/>
    </source>
</evidence>
<name>A0AAD9HY06_9PEZI</name>
<keyword evidence="3 6" id="KW-1133">Transmembrane helix</keyword>
<evidence type="ECO:0000256" key="3">
    <source>
        <dbReference type="ARBA" id="ARBA00022989"/>
    </source>
</evidence>
<comment type="subcellular location">
    <subcellularLocation>
        <location evidence="1">Membrane</location>
        <topology evidence="1">Multi-pass membrane protein</topology>
    </subcellularLocation>
</comment>
<feature type="transmembrane region" description="Helical" evidence="6">
    <location>
        <begin position="84"/>
        <end position="102"/>
    </location>
</feature>
<feature type="transmembrane region" description="Helical" evidence="6">
    <location>
        <begin position="222"/>
        <end position="242"/>
    </location>
</feature>
<feature type="compositionally biased region" description="Basic and acidic residues" evidence="5">
    <location>
        <begin position="1100"/>
        <end position="1113"/>
    </location>
</feature>
<keyword evidence="2 6" id="KW-0812">Transmembrane</keyword>
<evidence type="ECO:0000256" key="4">
    <source>
        <dbReference type="ARBA" id="ARBA00023136"/>
    </source>
</evidence>
<evidence type="ECO:0000313" key="8">
    <source>
        <dbReference type="Proteomes" id="UP001217918"/>
    </source>
</evidence>
<feature type="transmembrane region" description="Helical" evidence="6">
    <location>
        <begin position="50"/>
        <end position="78"/>
    </location>
</feature>
<evidence type="ECO:0000256" key="6">
    <source>
        <dbReference type="SAM" id="Phobius"/>
    </source>
</evidence>
<feature type="transmembrane region" description="Helical" evidence="6">
    <location>
        <begin position="180"/>
        <end position="202"/>
    </location>
</feature>
<dbReference type="AlphaFoldDB" id="A0AAD9HY06"/>
<feature type="compositionally biased region" description="Basic and acidic residues" evidence="5">
    <location>
        <begin position="501"/>
        <end position="512"/>
    </location>
</feature>
<dbReference type="PANTHER" id="PTHR23423">
    <property type="entry name" value="ORGANIC SOLUTE TRANSPORTER-RELATED"/>
    <property type="match status" value="1"/>
</dbReference>
<gene>
    <name evidence="7" type="ORF">P8C59_000601</name>
</gene>
<dbReference type="GO" id="GO:0016020">
    <property type="term" value="C:membrane"/>
    <property type="evidence" value="ECO:0007669"/>
    <property type="project" value="UniProtKB-SubCell"/>
</dbReference>
<feature type="transmembrane region" description="Helical" evidence="6">
    <location>
        <begin position="12"/>
        <end position="38"/>
    </location>
</feature>
<dbReference type="SMART" id="SM01417">
    <property type="entry name" value="Solute_trans_a"/>
    <property type="match status" value="1"/>
</dbReference>
<dbReference type="Pfam" id="PF03619">
    <property type="entry name" value="Solute_trans_a"/>
    <property type="match status" value="1"/>
</dbReference>
<dbReference type="EMBL" id="JAQQPM010000001">
    <property type="protein sequence ID" value="KAK2066817.1"/>
    <property type="molecule type" value="Genomic_DNA"/>
</dbReference>
<reference evidence="7" key="1">
    <citation type="journal article" date="2023" name="Mol. Plant Microbe Interact.">
        <title>Elucidating the Obligate Nature and Biological Capacity of an Invasive Fungal Corn Pathogen.</title>
        <authorList>
            <person name="MacCready J.S."/>
            <person name="Roggenkamp E.M."/>
            <person name="Gdanetz K."/>
            <person name="Chilvers M.I."/>
        </authorList>
    </citation>
    <scope>NUCLEOTIDE SEQUENCE</scope>
    <source>
        <strain evidence="7">PM02</strain>
    </source>
</reference>
<sequence>MATMAGGTGQKFTTVVTITAGAASVVATVLSVISIVLQTKNYRKPLLQRYVVRILLMVPIYSISSFVSMVSLTASAFLDPIRDIYEAFTIYTFFQLLINYLGGERALIIMTHGRQPVNHLWPLNHVLPKVDISDPHTFLAIKRGILQYAWLKPILSLATIVMKATGIYQEGYIGLTSGYLWSGVLYNISVTLSLYSLGLFWVCMHHDLKPFRPMPKFLCIKLVIFASYWQGFLLSILVWVGVIPDDVQGYTSDNLAAAIQDFLICIEMPAFAIAHWYAFSWHDFADNRIQAARLPIWYACRDAFGMGDLIQDTKETFKGDKYGYRVFDSGDKIMAHEDSRSRLARLKDGMRYERGGKGKYWIPRPEEINHATPLLGAQNGGPSNQEEPESAHYNADEELILDPDEETLYAKARRLEFGDWNYPVITANEPTRENFTSPHPSLYQNTPTGSISGRNSNKSNATGSPSSPERRRTSAPEGLQASKRQEDSRRRERSRSQGKPGESHVKQGKDPLEIAYGPIIGTNPQITDDDFEVDTNQGSHKPAEHGQSGLPPPARKGGDDDDGSPGAEESRQWARHDGPDERPGYFAGSNQLGDEDVWKNDKMGRRPNAVILKYFERGEKLTDNSNRYPHTCKSCGENFPKGRIDSLTAHLTKKCPAITDHDRISVELELNGVGTVPPARATQHYPVAQANGIPVDQLTVQGDWTALETLAEVSRQIDLSEKHDDGAQHQRLGSLQTARPEPPSSADASVSLEEKLKVMLDSAAQSATDVTLSEQLDLYTAGVQVVLAQNRINSVKSSVPLANNGVVVEIHHFPEVPTRLVLQVLQIKAEEEHSAEARVVMLDNDRQDVPNRLETYMRKTISAYLEREPSAFVRSTLQTAEDIVAQTNDELLQRALEFWVLVEILDRERQWKIEVKPALGSDVQGAAITEEKDPEGYSTVCLQLAAATERRAAATGMNLLANMQRKLQDSKKKLDYGIYFGTLILLNCIEKSTWTFKAWSQESLRPMWPLEREPASFTQQGYHLAHGLRMLLGIRKVLPRTFRRESDGILCVDDQDAIMVQFFETINLDYDQTGSGHSGGFVDPASGDRRGIESTGQDAEGSHEFPPRQEHFRQQGTFFR</sequence>
<feature type="region of interest" description="Disordered" evidence="5">
    <location>
        <begin position="372"/>
        <end position="391"/>
    </location>
</feature>
<evidence type="ECO:0000313" key="7">
    <source>
        <dbReference type="EMBL" id="KAK2066817.1"/>
    </source>
</evidence>
<feature type="compositionally biased region" description="Polar residues" evidence="5">
    <location>
        <begin position="433"/>
        <end position="467"/>
    </location>
</feature>
<protein>
    <submittedName>
        <fullName evidence="7">Uncharacterized protein</fullName>
    </submittedName>
</protein>